<feature type="compositionally biased region" description="Low complexity" evidence="1">
    <location>
        <begin position="452"/>
        <end position="461"/>
    </location>
</feature>
<feature type="compositionally biased region" description="Basic and acidic residues" evidence="1">
    <location>
        <begin position="606"/>
        <end position="624"/>
    </location>
</feature>
<organism evidence="3 4">
    <name type="scientific">Streptomyces subrutilus</name>
    <dbReference type="NCBI Taxonomy" id="36818"/>
    <lineage>
        <taxon>Bacteria</taxon>
        <taxon>Bacillati</taxon>
        <taxon>Actinomycetota</taxon>
        <taxon>Actinomycetes</taxon>
        <taxon>Kitasatosporales</taxon>
        <taxon>Streptomycetaceae</taxon>
        <taxon>Streptomyces</taxon>
    </lineage>
</organism>
<dbReference type="EMBL" id="MEHK01000005">
    <property type="protein sequence ID" value="OEJ21095.1"/>
    <property type="molecule type" value="Genomic_DNA"/>
</dbReference>
<feature type="region of interest" description="Disordered" evidence="1">
    <location>
        <begin position="435"/>
        <end position="461"/>
    </location>
</feature>
<feature type="region of interest" description="Disordered" evidence="1">
    <location>
        <begin position="605"/>
        <end position="624"/>
    </location>
</feature>
<keyword evidence="4" id="KW-1185">Reference proteome</keyword>
<gene>
    <name evidence="3" type="ORF">BGK67_34970</name>
</gene>
<keyword evidence="2" id="KW-0732">Signal</keyword>
<name>A0A1E5NY05_9ACTN</name>
<dbReference type="Pfam" id="PF04860">
    <property type="entry name" value="Phage_portal"/>
    <property type="match status" value="1"/>
</dbReference>
<dbReference type="PANTHER" id="PTHR48125:SF10">
    <property type="entry name" value="OS12G0136300 PROTEIN"/>
    <property type="match status" value="1"/>
</dbReference>
<sequence>MPRQFLPALRGLLLPRPAAAAVETKTLAGASNPYVSMTYAGVTNVWGTEGRASGWDMDRVITEGYERSIWTFKSVEAISKHAGALPIQIGRGGDERRFAETMTDHPLLRVLNHRANPLETADVFKKRLSAQLLLSKKGAFVEKTRSRAGTITRLDLLPPSRVEPIPDPHGDYLSHFQFTTNDGRVRELDPERVIWLRDPHPTDPFSGVTPLEAAGLSVDLDVKARIYNISFIDNDGRPGGLVGIDVDGVDAREMERIQRRLAPGAHHAGELTIVGTGPGGITYVDTSARPREMAYETLSATSKGEILAAFGVPESIVGNASERTYANADREEWTFWDHTELPHLNLIASAFDDDLDDGWTTRFDTSRVQALEFPRRQARAEAREEFNAGLITIDEYREIAQLDPFDVPHSRALWISPQKAPVPANPQDAAALGVGADTGPGMPAISPGGGAPLPEGPEGLDAGSAAAAVAAARADTPGDAAAAVAAARALAPGAPAGEAPGTAAAAVAQARSASTLAVPGQAAADVDRARQSYTGTAPGAAAADVAAAREGIERKALPDEDGYEATDDDFDGVSNAVAAALTALLARQQGVIVARLRAPKIRKHTRYWEPDGPGDQRRNDQPVDGDRVVSAARWAEETAQTLMPILQQAAASTATAVGQTLTGAGTVPPAAVGAAALSATQAGEAITAFLAELAEALRDAQHTATTLEELVETVSGFYSLATPELVARLAEACAVATINGAAEAAAESAGPAVVRTWITRGDTRVRPAHRALQGVTLPAGTPYTADDFPLRYPGDPFAPIALTVNCRCRLHYSTA</sequence>
<dbReference type="PANTHER" id="PTHR48125">
    <property type="entry name" value="LP07818P1"/>
    <property type="match status" value="1"/>
</dbReference>
<evidence type="ECO:0000256" key="2">
    <source>
        <dbReference type="SAM" id="SignalP"/>
    </source>
</evidence>
<accession>A0A1E5NY05</accession>
<evidence type="ECO:0000313" key="3">
    <source>
        <dbReference type="EMBL" id="OEJ21095.1"/>
    </source>
</evidence>
<geneLocation type="plasmid" evidence="4">
    <name>pacmp1</name>
</geneLocation>
<dbReference type="InterPro" id="IPR006944">
    <property type="entry name" value="Phage/GTA_portal"/>
</dbReference>
<dbReference type="Proteomes" id="UP000095705">
    <property type="component" value="Plasmid pACMP1"/>
</dbReference>
<reference evidence="3 4" key="1">
    <citation type="submission" date="2016-08" db="EMBL/GenBank/DDBJ databases">
        <title>The complete genome of Streptomyces subrutilus 10-1-1.</title>
        <authorList>
            <person name="Chen X."/>
        </authorList>
    </citation>
    <scope>NUCLEOTIDE SEQUENCE [LARGE SCALE GENOMIC DNA]</scope>
    <source>
        <strain evidence="3 4">10-1-1</strain>
        <plasmid evidence="4">pacmp1</plasmid>
    </source>
</reference>
<proteinExistence type="predicted"/>
<evidence type="ECO:0008006" key="5">
    <source>
        <dbReference type="Google" id="ProtNLM"/>
    </source>
</evidence>
<feature type="signal peptide" evidence="2">
    <location>
        <begin position="1"/>
        <end position="20"/>
    </location>
</feature>
<keyword evidence="3" id="KW-0614">Plasmid</keyword>
<dbReference type="AlphaFoldDB" id="A0A1E5NY05"/>
<protein>
    <recommendedName>
        <fullName evidence="5">Phage portal protein</fullName>
    </recommendedName>
</protein>
<comment type="caution">
    <text evidence="3">The sequence shown here is derived from an EMBL/GenBank/DDBJ whole genome shotgun (WGS) entry which is preliminary data.</text>
</comment>
<evidence type="ECO:0000256" key="1">
    <source>
        <dbReference type="SAM" id="MobiDB-lite"/>
    </source>
</evidence>
<feature type="chain" id="PRO_5009182746" description="Phage portal protein" evidence="2">
    <location>
        <begin position="21"/>
        <end position="815"/>
    </location>
</feature>
<evidence type="ECO:0000313" key="4">
    <source>
        <dbReference type="Proteomes" id="UP000095705"/>
    </source>
</evidence>